<evidence type="ECO:0000313" key="2">
    <source>
        <dbReference type="EMBL" id="KAK2148240.1"/>
    </source>
</evidence>
<keyword evidence="3" id="KW-1185">Reference proteome</keyword>
<evidence type="ECO:0000259" key="1">
    <source>
        <dbReference type="PROSITE" id="PS50003"/>
    </source>
</evidence>
<name>A0AAD9MWP5_RIDPI</name>
<evidence type="ECO:0000313" key="3">
    <source>
        <dbReference type="Proteomes" id="UP001209878"/>
    </source>
</evidence>
<accession>A0AAD9MWP5</accession>
<gene>
    <name evidence="2" type="ORF">NP493_3254g00006</name>
</gene>
<sequence length="95" mass="10808">MDFNSSSENTDESIRDKRGVATEKLCGYLKKHKIGARGKTFKRRWFVLADNTCTLLYYRSAQDIVPLGEIDIASASFSFNVRNINGPSPWIFEIT</sequence>
<dbReference type="PROSITE" id="PS50003">
    <property type="entry name" value="PH_DOMAIN"/>
    <property type="match status" value="1"/>
</dbReference>
<dbReference type="SUPFAM" id="SSF50729">
    <property type="entry name" value="PH domain-like"/>
    <property type="match status" value="1"/>
</dbReference>
<dbReference type="AlphaFoldDB" id="A0AAD9MWP5"/>
<organism evidence="2 3">
    <name type="scientific">Ridgeia piscesae</name>
    <name type="common">Tubeworm</name>
    <dbReference type="NCBI Taxonomy" id="27915"/>
    <lineage>
        <taxon>Eukaryota</taxon>
        <taxon>Metazoa</taxon>
        <taxon>Spiralia</taxon>
        <taxon>Lophotrochozoa</taxon>
        <taxon>Annelida</taxon>
        <taxon>Polychaeta</taxon>
        <taxon>Sedentaria</taxon>
        <taxon>Canalipalpata</taxon>
        <taxon>Sabellida</taxon>
        <taxon>Siboglinidae</taxon>
        <taxon>Ridgeia</taxon>
    </lineage>
</organism>
<feature type="domain" description="PH" evidence="1">
    <location>
        <begin position="22"/>
        <end position="95"/>
    </location>
</feature>
<dbReference type="Gene3D" id="2.30.29.30">
    <property type="entry name" value="Pleckstrin-homology domain (PH domain)/Phosphotyrosine-binding domain (PTB)"/>
    <property type="match status" value="1"/>
</dbReference>
<protein>
    <recommendedName>
        <fullName evidence="1">PH domain-containing protein</fullName>
    </recommendedName>
</protein>
<dbReference type="Proteomes" id="UP001209878">
    <property type="component" value="Unassembled WGS sequence"/>
</dbReference>
<comment type="caution">
    <text evidence="2">The sequence shown here is derived from an EMBL/GenBank/DDBJ whole genome shotgun (WGS) entry which is preliminary data.</text>
</comment>
<dbReference type="InterPro" id="IPR001849">
    <property type="entry name" value="PH_domain"/>
</dbReference>
<dbReference type="InterPro" id="IPR011993">
    <property type="entry name" value="PH-like_dom_sf"/>
</dbReference>
<reference evidence="2" key="1">
    <citation type="journal article" date="2023" name="Mol. Biol. Evol.">
        <title>Third-Generation Sequencing Reveals the Adaptive Role of the Epigenome in Three Deep-Sea Polychaetes.</title>
        <authorList>
            <person name="Perez M."/>
            <person name="Aroh O."/>
            <person name="Sun Y."/>
            <person name="Lan Y."/>
            <person name="Juniper S.K."/>
            <person name="Young C.R."/>
            <person name="Angers B."/>
            <person name="Qian P.Y."/>
        </authorList>
    </citation>
    <scope>NUCLEOTIDE SEQUENCE</scope>
    <source>
        <strain evidence="2">R07B-5</strain>
    </source>
</reference>
<dbReference type="Pfam" id="PF00169">
    <property type="entry name" value="PH"/>
    <property type="match status" value="1"/>
</dbReference>
<proteinExistence type="predicted"/>
<dbReference type="EMBL" id="JAODUO010003241">
    <property type="protein sequence ID" value="KAK2148240.1"/>
    <property type="molecule type" value="Genomic_DNA"/>
</dbReference>